<name>A0A497F2T4_9CREN</name>
<evidence type="ECO:0000259" key="2">
    <source>
        <dbReference type="Pfam" id="PF07790"/>
    </source>
</evidence>
<keyword evidence="1" id="KW-0812">Transmembrane</keyword>
<keyword evidence="1" id="KW-0472">Membrane</keyword>
<proteinExistence type="predicted"/>
<accession>A0A497F2T4</accession>
<comment type="caution">
    <text evidence="3">The sequence shown here is derived from an EMBL/GenBank/DDBJ whole genome shotgun (WGS) entry which is preliminary data.</text>
</comment>
<sequence>MRRYKALIKSVKLNRKAVSPVIATILLIVIAVATAIVVYTWAMAFVGGATTATGPSGQMQLDAYKIWSSSNVTFYVRNTGGTTLNVTEIYIDGILHDYAGVGAKSNITAGSYNNFTANDHGKFVVYYEGGDFDPGEVGYIFVYASTSLNLADGKAHTVKLVCPDGTTLAFSIRKK</sequence>
<protein>
    <recommendedName>
        <fullName evidence="2">Archaeal Type IV pilin N-terminal domain-containing protein</fullName>
    </recommendedName>
</protein>
<dbReference type="InterPro" id="IPR012859">
    <property type="entry name" value="Pilin_N_archaeal"/>
</dbReference>
<organism evidence="3 4">
    <name type="scientific">Thermoproteota archaeon</name>
    <dbReference type="NCBI Taxonomy" id="2056631"/>
    <lineage>
        <taxon>Archaea</taxon>
        <taxon>Thermoproteota</taxon>
    </lineage>
</organism>
<reference evidence="3 4" key="1">
    <citation type="submission" date="2018-06" db="EMBL/GenBank/DDBJ databases">
        <title>Extensive metabolic versatility and redundancy in microbially diverse, dynamic hydrothermal sediments.</title>
        <authorList>
            <person name="Dombrowski N."/>
            <person name="Teske A."/>
            <person name="Baker B.J."/>
        </authorList>
    </citation>
    <scope>NUCLEOTIDE SEQUENCE [LARGE SCALE GENOMIC DNA]</scope>
    <source>
        <strain evidence="3">B34_G17</strain>
    </source>
</reference>
<dbReference type="NCBIfam" id="TIGR02537">
    <property type="entry name" value="arch_flag_Nterm"/>
    <property type="match status" value="1"/>
</dbReference>
<dbReference type="EMBL" id="QMQX01000018">
    <property type="protein sequence ID" value="RLE53200.1"/>
    <property type="molecule type" value="Genomic_DNA"/>
</dbReference>
<dbReference type="InterPro" id="IPR013373">
    <property type="entry name" value="Flagellin/pilin_N_arc"/>
</dbReference>
<feature type="domain" description="Archaeal Type IV pilin N-terminal" evidence="2">
    <location>
        <begin position="16"/>
        <end position="91"/>
    </location>
</feature>
<evidence type="ECO:0000256" key="1">
    <source>
        <dbReference type="SAM" id="Phobius"/>
    </source>
</evidence>
<feature type="transmembrane region" description="Helical" evidence="1">
    <location>
        <begin position="21"/>
        <end position="42"/>
    </location>
</feature>
<dbReference type="AlphaFoldDB" id="A0A497F2T4"/>
<evidence type="ECO:0000313" key="4">
    <source>
        <dbReference type="Proteomes" id="UP000272051"/>
    </source>
</evidence>
<dbReference type="Pfam" id="PF07790">
    <property type="entry name" value="Pilin_N"/>
    <property type="match status" value="1"/>
</dbReference>
<gene>
    <name evidence="3" type="ORF">DRJ33_01680</name>
</gene>
<keyword evidence="1" id="KW-1133">Transmembrane helix</keyword>
<dbReference type="Proteomes" id="UP000272051">
    <property type="component" value="Unassembled WGS sequence"/>
</dbReference>
<evidence type="ECO:0000313" key="3">
    <source>
        <dbReference type="EMBL" id="RLE53200.1"/>
    </source>
</evidence>